<name>A0A1H3VHK4_9ACTO</name>
<keyword evidence="2" id="KW-1185">Reference proteome</keyword>
<protein>
    <submittedName>
        <fullName evidence="1">Cation transport regulator</fullName>
    </submittedName>
</protein>
<dbReference type="NCBIfam" id="NF007136">
    <property type="entry name" value="PRK09582.1"/>
    <property type="match status" value="1"/>
</dbReference>
<evidence type="ECO:0000313" key="2">
    <source>
        <dbReference type="Proteomes" id="UP000199288"/>
    </source>
</evidence>
<dbReference type="SUPFAM" id="SSF140376">
    <property type="entry name" value="ChaB-like"/>
    <property type="match status" value="1"/>
</dbReference>
<dbReference type="AlphaFoldDB" id="A0A1H3VHK4"/>
<reference evidence="2" key="1">
    <citation type="submission" date="2016-10" db="EMBL/GenBank/DDBJ databases">
        <authorList>
            <person name="Varghese N."/>
            <person name="Submissions S."/>
        </authorList>
    </citation>
    <scope>NUCLEOTIDE SEQUENCE [LARGE SCALE GENOMIC DNA]</scope>
    <source>
        <strain evidence="2">KPR-1</strain>
    </source>
</reference>
<dbReference type="InterPro" id="IPR037205">
    <property type="entry name" value="ChaB_sf"/>
</dbReference>
<proteinExistence type="predicted"/>
<dbReference type="Pfam" id="PF06150">
    <property type="entry name" value="ChaB"/>
    <property type="match status" value="1"/>
</dbReference>
<organism evidence="1 2">
    <name type="scientific">Bowdeniella nasicola</name>
    <dbReference type="NCBI Taxonomy" id="208480"/>
    <lineage>
        <taxon>Bacteria</taxon>
        <taxon>Bacillati</taxon>
        <taxon>Actinomycetota</taxon>
        <taxon>Actinomycetes</taxon>
        <taxon>Actinomycetales</taxon>
        <taxon>Actinomycetaceae</taxon>
        <taxon>Bowdeniella</taxon>
    </lineage>
</organism>
<accession>A0A1H3VHK4</accession>
<evidence type="ECO:0000313" key="1">
    <source>
        <dbReference type="EMBL" id="SDZ73714.1"/>
    </source>
</evidence>
<dbReference type="EMBL" id="FNQV01000001">
    <property type="protein sequence ID" value="SDZ73714.1"/>
    <property type="molecule type" value="Genomic_DNA"/>
</dbReference>
<dbReference type="Gene3D" id="1.10.1740.70">
    <property type="entry name" value="ChaB"/>
    <property type="match status" value="1"/>
</dbReference>
<dbReference type="InterPro" id="IPR009317">
    <property type="entry name" value="ChaB"/>
</dbReference>
<dbReference type="Proteomes" id="UP000199288">
    <property type="component" value="Unassembled WGS sequence"/>
</dbReference>
<sequence>MAVYGGAMPYEKNTELPDGVQNVLPAHAQTIYREAYNSAFDQYSSPDDRDGDDSREEVAHKVAWSAVKQTYTKGDDDKWHKK</sequence>
<gene>
    <name evidence="1" type="ORF">SAMN02910418_00039</name>
</gene>